<dbReference type="Pfam" id="PF13443">
    <property type="entry name" value="HTH_26"/>
    <property type="match status" value="1"/>
</dbReference>
<name>A0ABW3PG79_9LACO</name>
<gene>
    <name evidence="2" type="ORF">ACFQ22_07965</name>
</gene>
<reference evidence="3" key="1">
    <citation type="journal article" date="2019" name="Int. J. Syst. Evol. Microbiol.">
        <title>The Global Catalogue of Microorganisms (GCM) 10K type strain sequencing project: providing services to taxonomists for standard genome sequencing and annotation.</title>
        <authorList>
            <consortium name="The Broad Institute Genomics Platform"/>
            <consortium name="The Broad Institute Genome Sequencing Center for Infectious Disease"/>
            <person name="Wu L."/>
            <person name="Ma J."/>
        </authorList>
    </citation>
    <scope>NUCLEOTIDE SEQUENCE [LARGE SCALE GENOMIC DNA]</scope>
    <source>
        <strain evidence="3">CCUG 71848</strain>
    </source>
</reference>
<dbReference type="InterPro" id="IPR050077">
    <property type="entry name" value="LexA_repressor"/>
</dbReference>
<evidence type="ECO:0000313" key="2">
    <source>
        <dbReference type="EMBL" id="MFD1125289.1"/>
    </source>
</evidence>
<dbReference type="Gene3D" id="2.10.109.10">
    <property type="entry name" value="Umud Fragment, subunit A"/>
    <property type="match status" value="1"/>
</dbReference>
<dbReference type="SUPFAM" id="SSF47413">
    <property type="entry name" value="lambda repressor-like DNA-binding domains"/>
    <property type="match status" value="1"/>
</dbReference>
<sequence>MAEQPNSREILSANLRALMARHGISRIKLSDELNIKYTTLTDWIKGRTYPRIESIEKLADYFNVNKSDLVEGKDPREISKGIVAVPIIGTIAGGSPILASENIQGNIFEVKSGLPTGPLFYLRVKGKSMEPTIKDGSLVLIHQQPEVENGEIAAVMINNEATLKRVHATDGQYILTPDNPKFKPIVLTPNNNNQILGKAIRVTSELS</sequence>
<dbReference type="EMBL" id="JBHTLH010000019">
    <property type="protein sequence ID" value="MFD1125289.1"/>
    <property type="molecule type" value="Genomic_DNA"/>
</dbReference>
<proteinExistence type="predicted"/>
<dbReference type="Gene3D" id="1.10.260.40">
    <property type="entry name" value="lambda repressor-like DNA-binding domains"/>
    <property type="match status" value="1"/>
</dbReference>
<dbReference type="RefSeq" id="WP_121978202.1">
    <property type="nucleotide sequence ID" value="NZ_JBHTLH010000019.1"/>
</dbReference>
<dbReference type="InterPro" id="IPR036286">
    <property type="entry name" value="LexA/Signal_pep-like_sf"/>
</dbReference>
<organism evidence="2 3">
    <name type="scientific">Lentilactobacillus raoultii</name>
    <dbReference type="NCBI Taxonomy" id="1987503"/>
    <lineage>
        <taxon>Bacteria</taxon>
        <taxon>Bacillati</taxon>
        <taxon>Bacillota</taxon>
        <taxon>Bacilli</taxon>
        <taxon>Lactobacillales</taxon>
        <taxon>Lactobacillaceae</taxon>
        <taxon>Lentilactobacillus</taxon>
    </lineage>
</organism>
<dbReference type="InterPro" id="IPR039418">
    <property type="entry name" value="LexA-like"/>
</dbReference>
<dbReference type="InterPro" id="IPR010982">
    <property type="entry name" value="Lambda_DNA-bd_dom_sf"/>
</dbReference>
<dbReference type="SMART" id="SM00530">
    <property type="entry name" value="HTH_XRE"/>
    <property type="match status" value="1"/>
</dbReference>
<evidence type="ECO:0000313" key="3">
    <source>
        <dbReference type="Proteomes" id="UP001597156"/>
    </source>
</evidence>
<keyword evidence="3" id="KW-1185">Reference proteome</keyword>
<dbReference type="SUPFAM" id="SSF51306">
    <property type="entry name" value="LexA/Signal peptidase"/>
    <property type="match status" value="1"/>
</dbReference>
<feature type="domain" description="HTH cro/C1-type" evidence="1">
    <location>
        <begin position="15"/>
        <end position="69"/>
    </location>
</feature>
<protein>
    <submittedName>
        <fullName evidence="2">LexA family protein</fullName>
    </submittedName>
</protein>
<dbReference type="Pfam" id="PF00717">
    <property type="entry name" value="Peptidase_S24"/>
    <property type="match status" value="1"/>
</dbReference>
<dbReference type="PROSITE" id="PS50943">
    <property type="entry name" value="HTH_CROC1"/>
    <property type="match status" value="1"/>
</dbReference>
<dbReference type="InterPro" id="IPR015927">
    <property type="entry name" value="Peptidase_S24_S26A/B/C"/>
</dbReference>
<dbReference type="CDD" id="cd00093">
    <property type="entry name" value="HTH_XRE"/>
    <property type="match status" value="1"/>
</dbReference>
<comment type="caution">
    <text evidence="2">The sequence shown here is derived from an EMBL/GenBank/DDBJ whole genome shotgun (WGS) entry which is preliminary data.</text>
</comment>
<accession>A0ABW3PG79</accession>
<dbReference type="InterPro" id="IPR001387">
    <property type="entry name" value="Cro/C1-type_HTH"/>
</dbReference>
<dbReference type="PANTHER" id="PTHR33516">
    <property type="entry name" value="LEXA REPRESSOR"/>
    <property type="match status" value="1"/>
</dbReference>
<dbReference type="Proteomes" id="UP001597156">
    <property type="component" value="Unassembled WGS sequence"/>
</dbReference>
<dbReference type="CDD" id="cd06529">
    <property type="entry name" value="S24_LexA-like"/>
    <property type="match status" value="1"/>
</dbReference>
<evidence type="ECO:0000259" key="1">
    <source>
        <dbReference type="PROSITE" id="PS50943"/>
    </source>
</evidence>
<dbReference type="PANTHER" id="PTHR33516:SF2">
    <property type="entry name" value="LEXA REPRESSOR-RELATED"/>
    <property type="match status" value="1"/>
</dbReference>